<name>A0ACC2D8I2_DIPCM</name>
<dbReference type="Proteomes" id="UP001162992">
    <property type="component" value="Chromosome 7"/>
</dbReference>
<keyword evidence="2" id="KW-1185">Reference proteome</keyword>
<reference evidence="2" key="1">
    <citation type="journal article" date="2024" name="Proc. Natl. Acad. Sci. U.S.A.">
        <title>Extraordinary preservation of gene collinearity over three hundred million years revealed in homosporous lycophytes.</title>
        <authorList>
            <person name="Li C."/>
            <person name="Wickell D."/>
            <person name="Kuo L.Y."/>
            <person name="Chen X."/>
            <person name="Nie B."/>
            <person name="Liao X."/>
            <person name="Peng D."/>
            <person name="Ji J."/>
            <person name="Jenkins J."/>
            <person name="Williams M."/>
            <person name="Shu S."/>
            <person name="Plott C."/>
            <person name="Barry K."/>
            <person name="Rajasekar S."/>
            <person name="Grimwood J."/>
            <person name="Han X."/>
            <person name="Sun S."/>
            <person name="Hou Z."/>
            <person name="He W."/>
            <person name="Dai G."/>
            <person name="Sun C."/>
            <person name="Schmutz J."/>
            <person name="Leebens-Mack J.H."/>
            <person name="Li F.W."/>
            <person name="Wang L."/>
        </authorList>
    </citation>
    <scope>NUCLEOTIDE SEQUENCE [LARGE SCALE GENOMIC DNA]</scope>
    <source>
        <strain evidence="2">cv. PW_Plant_1</strain>
    </source>
</reference>
<gene>
    <name evidence="1" type="ORF">O6H91_07G105600</name>
</gene>
<dbReference type="EMBL" id="CM055098">
    <property type="protein sequence ID" value="KAJ7550551.1"/>
    <property type="molecule type" value="Genomic_DNA"/>
</dbReference>
<comment type="caution">
    <text evidence="1">The sequence shown here is derived from an EMBL/GenBank/DDBJ whole genome shotgun (WGS) entry which is preliminary data.</text>
</comment>
<sequence>MESVGCGRERESSNAAVLARIMASELPKPRFIPGKQQVMTHDQLAAFAHQIQQFALISTRSISMHKKFADTEKRTHVRKIGSRGGYYDRLTTDKTPGAARPRWKPTAIQISILEFIFSNSDLLPGDNDIMAITDALRQYGPVEEVNVFYWFQNRRARAKRIVAELNAGKNQGKLM</sequence>
<evidence type="ECO:0000313" key="2">
    <source>
        <dbReference type="Proteomes" id="UP001162992"/>
    </source>
</evidence>
<evidence type="ECO:0000313" key="1">
    <source>
        <dbReference type="EMBL" id="KAJ7550551.1"/>
    </source>
</evidence>
<proteinExistence type="predicted"/>
<accession>A0ACC2D8I2</accession>
<organism evidence="1 2">
    <name type="scientific">Diphasiastrum complanatum</name>
    <name type="common">Issler's clubmoss</name>
    <name type="synonym">Lycopodium complanatum</name>
    <dbReference type="NCBI Taxonomy" id="34168"/>
    <lineage>
        <taxon>Eukaryota</taxon>
        <taxon>Viridiplantae</taxon>
        <taxon>Streptophyta</taxon>
        <taxon>Embryophyta</taxon>
        <taxon>Tracheophyta</taxon>
        <taxon>Lycopodiopsida</taxon>
        <taxon>Lycopodiales</taxon>
        <taxon>Lycopodiaceae</taxon>
        <taxon>Lycopodioideae</taxon>
        <taxon>Diphasiastrum</taxon>
    </lineage>
</organism>
<protein>
    <submittedName>
        <fullName evidence="1">Uncharacterized protein</fullName>
    </submittedName>
</protein>